<comment type="similarity">
    <text evidence="1">Belongs to the peptidase S1C family.</text>
</comment>
<gene>
    <name evidence="6" type="ORF">CULCOIPH005_08640</name>
</gene>
<dbReference type="EMBL" id="BQFK01000002">
    <property type="protein sequence ID" value="GJJ42675.1"/>
    <property type="molecule type" value="Genomic_DNA"/>
</dbReference>
<keyword evidence="2" id="KW-0645">Protease</keyword>
<dbReference type="AlphaFoldDB" id="A0ABD0BIQ5"/>
<dbReference type="PRINTS" id="PR00834">
    <property type="entry name" value="PROTEASES2C"/>
</dbReference>
<proteinExistence type="inferred from homology"/>
<dbReference type="PANTHER" id="PTHR43343:SF3">
    <property type="entry name" value="PROTEASE DO-LIKE 8, CHLOROPLASTIC"/>
    <property type="match status" value="1"/>
</dbReference>
<evidence type="ECO:0000256" key="1">
    <source>
        <dbReference type="ARBA" id="ARBA00010541"/>
    </source>
</evidence>
<dbReference type="InterPro" id="IPR009003">
    <property type="entry name" value="Peptidase_S1_PA"/>
</dbReference>
<feature type="region of interest" description="Disordered" evidence="4">
    <location>
        <begin position="1"/>
        <end position="56"/>
    </location>
</feature>
<dbReference type="InterPro" id="IPR001478">
    <property type="entry name" value="PDZ"/>
</dbReference>
<dbReference type="Pfam" id="PF13180">
    <property type="entry name" value="PDZ_2"/>
    <property type="match status" value="1"/>
</dbReference>
<evidence type="ECO:0000256" key="2">
    <source>
        <dbReference type="ARBA" id="ARBA00022670"/>
    </source>
</evidence>
<feature type="compositionally biased region" description="Polar residues" evidence="4">
    <location>
        <begin position="1"/>
        <end position="41"/>
    </location>
</feature>
<dbReference type="Gene3D" id="2.30.42.10">
    <property type="match status" value="1"/>
</dbReference>
<evidence type="ECO:0000259" key="5">
    <source>
        <dbReference type="PROSITE" id="PS50106"/>
    </source>
</evidence>
<reference evidence="6 7" key="1">
    <citation type="submission" date="2021-11" db="EMBL/GenBank/DDBJ databases">
        <title>Whole genome sequences of diphtheriae toxin producing Corynebacterium ulcerans isolates from cats in Osaka, Japan.</title>
        <authorList>
            <person name="Umeda K."/>
            <person name="Hirai Y."/>
        </authorList>
    </citation>
    <scope>NUCLEOTIDE SEQUENCE [LARGE SCALE GENOMIC DNA]</scope>
    <source>
        <strain evidence="6 7">12109B-1</strain>
    </source>
</reference>
<keyword evidence="3" id="KW-0378">Hydrolase</keyword>
<dbReference type="InterPro" id="IPR051201">
    <property type="entry name" value="Chloro_Bact_Ser_Proteases"/>
</dbReference>
<feature type="region of interest" description="Disordered" evidence="4">
    <location>
        <begin position="71"/>
        <end position="107"/>
    </location>
</feature>
<dbReference type="SUPFAM" id="SSF50494">
    <property type="entry name" value="Trypsin-like serine proteases"/>
    <property type="match status" value="1"/>
</dbReference>
<evidence type="ECO:0000313" key="6">
    <source>
        <dbReference type="EMBL" id="GJJ42675.1"/>
    </source>
</evidence>
<dbReference type="SUPFAM" id="SSF50156">
    <property type="entry name" value="PDZ domain-like"/>
    <property type="match status" value="1"/>
</dbReference>
<sequence length="489" mass="49911">MTNQFGTDNTNSFGKDFNSAANNSEQSPQPGQDTGQNNSYHHNPYVGKNSETPVSETRQFDQVQNPYAMNTSSTAEESVMQGIPSHGVGPQEANPTYTQETSQPPQQQMLDGEALVAEQPVKEKKKIGLGAATALALVSAVAAGSITGVYASKVSTNNTKSTVVESLKQPVADTTNKTAPAGSVQSVAAKVLPSVVSITVTTETGSSEGSGSIISEDGYVMTNNHVVAEASSGRAKVSVAMNDGSTHDAEFVAGDPNTDVAVIKIKGASGLPVMNFGDSSKLQVGQQVVAIGSPLGLSATVTSGIVSALNRPVRAGGSETGQSSLIDAVQTDAAINPGNSGGPLVDSDGNQIGVNSVIASLSQRQPQAGAPRAGSIGLGFAIPSNFARRVAAQLIETGRATQPMIGIQLVSNARVKGAVIADVTEGDPGSKAGLKPGEIITKINGRVVDSADALIAAVRSSDFGSTVKLTVVNENGENPRTVDVTLTSE</sequence>
<dbReference type="RefSeq" id="WP_013911087.1">
    <property type="nucleotide sequence ID" value="NZ_AP019662.1"/>
</dbReference>
<accession>A0ABD0BIQ5</accession>
<name>A0ABD0BIQ5_CORUL</name>
<comment type="caution">
    <text evidence="6">The sequence shown here is derived from an EMBL/GenBank/DDBJ whole genome shotgun (WGS) entry which is preliminary data.</text>
</comment>
<dbReference type="PROSITE" id="PS50106">
    <property type="entry name" value="PDZ"/>
    <property type="match status" value="1"/>
</dbReference>
<evidence type="ECO:0000256" key="4">
    <source>
        <dbReference type="SAM" id="MobiDB-lite"/>
    </source>
</evidence>
<dbReference type="InterPro" id="IPR043504">
    <property type="entry name" value="Peptidase_S1_PA_chymotrypsin"/>
</dbReference>
<feature type="domain" description="PDZ" evidence="5">
    <location>
        <begin position="394"/>
        <end position="475"/>
    </location>
</feature>
<dbReference type="Pfam" id="PF13365">
    <property type="entry name" value="Trypsin_2"/>
    <property type="match status" value="1"/>
</dbReference>
<protein>
    <submittedName>
        <fullName evidence="6">Trypsin-like serine protease</fullName>
    </submittedName>
</protein>
<feature type="compositionally biased region" description="Polar residues" evidence="4">
    <location>
        <begin position="93"/>
        <end position="107"/>
    </location>
</feature>
<dbReference type="InterPro" id="IPR036034">
    <property type="entry name" value="PDZ_sf"/>
</dbReference>
<dbReference type="SMART" id="SM00228">
    <property type="entry name" value="PDZ"/>
    <property type="match status" value="1"/>
</dbReference>
<evidence type="ECO:0000313" key="7">
    <source>
        <dbReference type="Proteomes" id="UP001205910"/>
    </source>
</evidence>
<dbReference type="Proteomes" id="UP001205910">
    <property type="component" value="Unassembled WGS sequence"/>
</dbReference>
<dbReference type="Gene3D" id="2.40.10.10">
    <property type="entry name" value="Trypsin-like serine proteases"/>
    <property type="match status" value="2"/>
</dbReference>
<dbReference type="PANTHER" id="PTHR43343">
    <property type="entry name" value="PEPTIDASE S12"/>
    <property type="match status" value="1"/>
</dbReference>
<organism evidence="6 7">
    <name type="scientific">Corynebacterium ulcerans</name>
    <dbReference type="NCBI Taxonomy" id="65058"/>
    <lineage>
        <taxon>Bacteria</taxon>
        <taxon>Bacillati</taxon>
        <taxon>Actinomycetota</taxon>
        <taxon>Actinomycetes</taxon>
        <taxon>Mycobacteriales</taxon>
        <taxon>Corynebacteriaceae</taxon>
        <taxon>Corynebacterium</taxon>
    </lineage>
</organism>
<dbReference type="GO" id="GO:0006508">
    <property type="term" value="P:proteolysis"/>
    <property type="evidence" value="ECO:0007669"/>
    <property type="project" value="UniProtKB-KW"/>
</dbReference>
<evidence type="ECO:0000256" key="3">
    <source>
        <dbReference type="ARBA" id="ARBA00022801"/>
    </source>
</evidence>
<dbReference type="GO" id="GO:0008233">
    <property type="term" value="F:peptidase activity"/>
    <property type="evidence" value="ECO:0007669"/>
    <property type="project" value="UniProtKB-KW"/>
</dbReference>
<dbReference type="InterPro" id="IPR001940">
    <property type="entry name" value="Peptidase_S1C"/>
</dbReference>